<dbReference type="GeneID" id="115879727"/>
<dbReference type="PANTHER" id="PTHR22930:SF85">
    <property type="entry name" value="GH03217P-RELATED"/>
    <property type="match status" value="1"/>
</dbReference>
<name>A0A6J2XNV2_SITOR</name>
<evidence type="ECO:0000256" key="3">
    <source>
        <dbReference type="ARBA" id="ARBA00006958"/>
    </source>
</evidence>
<feature type="domain" description="DDE Tnp4" evidence="8">
    <location>
        <begin position="177"/>
        <end position="328"/>
    </location>
</feature>
<evidence type="ECO:0000259" key="8">
    <source>
        <dbReference type="Pfam" id="PF13359"/>
    </source>
</evidence>
<evidence type="ECO:0000256" key="7">
    <source>
        <dbReference type="ARBA" id="ARBA00023242"/>
    </source>
</evidence>
<dbReference type="InterPro" id="IPR045249">
    <property type="entry name" value="HARBI1-like"/>
</dbReference>
<dbReference type="PANTHER" id="PTHR22930">
    <property type="match status" value="1"/>
</dbReference>
<dbReference type="Pfam" id="PF13359">
    <property type="entry name" value="DDE_Tnp_4"/>
    <property type="match status" value="1"/>
</dbReference>
<evidence type="ECO:0000256" key="1">
    <source>
        <dbReference type="ARBA" id="ARBA00001968"/>
    </source>
</evidence>
<gene>
    <name evidence="10" type="primary">LOC115879727</name>
</gene>
<evidence type="ECO:0000313" key="9">
    <source>
        <dbReference type="Proteomes" id="UP000504635"/>
    </source>
</evidence>
<dbReference type="GO" id="GO:0016787">
    <property type="term" value="F:hydrolase activity"/>
    <property type="evidence" value="ECO:0007669"/>
    <property type="project" value="UniProtKB-KW"/>
</dbReference>
<dbReference type="GO" id="GO:0004518">
    <property type="term" value="F:nuclease activity"/>
    <property type="evidence" value="ECO:0007669"/>
    <property type="project" value="UniProtKB-KW"/>
</dbReference>
<comment type="subcellular location">
    <subcellularLocation>
        <location evidence="2">Nucleus</location>
    </subcellularLocation>
</comment>
<organism evidence="9 10">
    <name type="scientific">Sitophilus oryzae</name>
    <name type="common">Rice weevil</name>
    <name type="synonym">Curculio oryzae</name>
    <dbReference type="NCBI Taxonomy" id="7048"/>
    <lineage>
        <taxon>Eukaryota</taxon>
        <taxon>Metazoa</taxon>
        <taxon>Ecdysozoa</taxon>
        <taxon>Arthropoda</taxon>
        <taxon>Hexapoda</taxon>
        <taxon>Insecta</taxon>
        <taxon>Pterygota</taxon>
        <taxon>Neoptera</taxon>
        <taxon>Endopterygota</taxon>
        <taxon>Coleoptera</taxon>
        <taxon>Polyphaga</taxon>
        <taxon>Cucujiformia</taxon>
        <taxon>Curculionidae</taxon>
        <taxon>Dryophthorinae</taxon>
        <taxon>Sitophilus</taxon>
    </lineage>
</organism>
<reference evidence="10" key="1">
    <citation type="submission" date="2025-08" db="UniProtKB">
        <authorList>
            <consortium name="RefSeq"/>
        </authorList>
    </citation>
    <scope>IDENTIFICATION</scope>
    <source>
        <tissue evidence="10">Gonads</tissue>
    </source>
</reference>
<dbReference type="InterPro" id="IPR027806">
    <property type="entry name" value="HARBI1_dom"/>
</dbReference>
<keyword evidence="4" id="KW-0540">Nuclease</keyword>
<sequence>MICSVQLVKKVIEASSSSEEQESSSDEDLLLIHLMRNQPKKHAKIENYILSVVPRYCDMDFKSHFRLTRTVVEKVLEDLQLQPIKLNITKPSVSPEHAFLLTLWVLANQESFRGIADRFGLSRGHAHTIFIQTVKRMYAARDRYIIWPQNAVSLRRKILDFNNLRGNLSFPNVVGCVDGSHILINGPRGDDSYYNRKGTHSMLIQGICDSEMLFTDIYCGWPGSTHDSRMWKESPIYEKLKTNLLGEEFHLLGDTAYPLETFIMVPYKDNGHLTKKQKKFNQILSSTRVVIEQAFGRLKGIWRRLKFLNIQNLSYFKFIIIATCMLHNILIRENIDQVENLEAEEEFIEQDIDSVPLENIVINARAKQKREQLTVQLEHF</sequence>
<keyword evidence="5" id="KW-0479">Metal-binding</keyword>
<comment type="similarity">
    <text evidence="3">Belongs to the HARBI1 family.</text>
</comment>
<protein>
    <submittedName>
        <fullName evidence="10">Nuclease HARBI1 isoform X1</fullName>
    </submittedName>
</protein>
<evidence type="ECO:0000256" key="5">
    <source>
        <dbReference type="ARBA" id="ARBA00022723"/>
    </source>
</evidence>
<proteinExistence type="inferred from homology"/>
<dbReference type="RefSeq" id="XP_030752550.1">
    <property type="nucleotide sequence ID" value="XM_030896690.1"/>
</dbReference>
<dbReference type="AlphaFoldDB" id="A0A6J2XNV2"/>
<dbReference type="OrthoDB" id="6761637at2759"/>
<evidence type="ECO:0000256" key="4">
    <source>
        <dbReference type="ARBA" id="ARBA00022722"/>
    </source>
</evidence>
<keyword evidence="6" id="KW-0378">Hydrolase</keyword>
<accession>A0A6J2XNV2</accession>
<dbReference type="InParanoid" id="A0A6J2XNV2"/>
<keyword evidence="9" id="KW-1185">Reference proteome</keyword>
<dbReference type="GO" id="GO:0005634">
    <property type="term" value="C:nucleus"/>
    <property type="evidence" value="ECO:0007669"/>
    <property type="project" value="UniProtKB-SubCell"/>
</dbReference>
<evidence type="ECO:0000256" key="2">
    <source>
        <dbReference type="ARBA" id="ARBA00004123"/>
    </source>
</evidence>
<evidence type="ECO:0000256" key="6">
    <source>
        <dbReference type="ARBA" id="ARBA00022801"/>
    </source>
</evidence>
<comment type="cofactor">
    <cofactor evidence="1">
        <name>a divalent metal cation</name>
        <dbReference type="ChEBI" id="CHEBI:60240"/>
    </cofactor>
</comment>
<dbReference type="KEGG" id="soy:115879727"/>
<keyword evidence="7" id="KW-0539">Nucleus</keyword>
<evidence type="ECO:0000313" key="10">
    <source>
        <dbReference type="RefSeq" id="XP_030752550.1"/>
    </source>
</evidence>
<dbReference type="GO" id="GO:0046872">
    <property type="term" value="F:metal ion binding"/>
    <property type="evidence" value="ECO:0007669"/>
    <property type="project" value="UniProtKB-KW"/>
</dbReference>
<dbReference type="Proteomes" id="UP000504635">
    <property type="component" value="Unplaced"/>
</dbReference>